<name>X0KXB4_FUSOX</name>
<gene>
    <name evidence="1" type="ORF">FOTG_18241</name>
</gene>
<reference evidence="1" key="2">
    <citation type="submission" date="2014-03" db="EMBL/GenBank/DDBJ databases">
        <title>The Genome Annotation of Fusarium oxysporum Cotton.</title>
        <authorList>
            <consortium name="The Broad Institute Genomics Platform"/>
            <person name="Ma L.-J."/>
            <person name="Corby-Kistler H."/>
            <person name="Broz K."/>
            <person name="Gale L.R."/>
            <person name="Jonkers W."/>
            <person name="O'Donnell K."/>
            <person name="Ploetz R."/>
            <person name="Steinberg C."/>
            <person name="Schwartz D.C."/>
            <person name="VanEtten H."/>
            <person name="Zhou S."/>
            <person name="Young S.K."/>
            <person name="Zeng Q."/>
            <person name="Gargeya S."/>
            <person name="Fitzgerald M."/>
            <person name="Abouelleil A."/>
            <person name="Alvarado L."/>
            <person name="Chapman S.B."/>
            <person name="Gainer-Dewar J."/>
            <person name="Goldberg J."/>
            <person name="Griggs A."/>
            <person name="Gujja S."/>
            <person name="Hansen M."/>
            <person name="Howarth C."/>
            <person name="Imamovic A."/>
            <person name="Ireland A."/>
            <person name="Larimer J."/>
            <person name="McCowan C."/>
            <person name="Murphy C."/>
            <person name="Pearson M."/>
            <person name="Poon T.W."/>
            <person name="Priest M."/>
            <person name="Roberts A."/>
            <person name="Saif S."/>
            <person name="Shea T."/>
            <person name="Sykes S."/>
            <person name="Wortman J."/>
            <person name="Nusbaum C."/>
            <person name="Birren B."/>
        </authorList>
    </citation>
    <scope>NUCLEOTIDE SEQUENCE</scope>
    <source>
        <strain evidence="1">25433</strain>
    </source>
</reference>
<dbReference type="AlphaFoldDB" id="X0KXB4"/>
<protein>
    <submittedName>
        <fullName evidence="1">Uncharacterized protein</fullName>
    </submittedName>
</protein>
<dbReference type="Proteomes" id="UP000030701">
    <property type="component" value="Unassembled WGS sequence"/>
</dbReference>
<reference evidence="1" key="1">
    <citation type="submission" date="2011-11" db="EMBL/GenBank/DDBJ databases">
        <title>The Genome Sequence of Fusarium oxysporum Cotton.</title>
        <authorList>
            <consortium name="The Broad Institute Genome Sequencing Platform"/>
            <person name="Ma L.-J."/>
            <person name="Gale L.R."/>
            <person name="Schwartz D.C."/>
            <person name="Zhou S."/>
            <person name="Corby-Kistler H."/>
            <person name="Young S.K."/>
            <person name="Zeng Q."/>
            <person name="Gargeya S."/>
            <person name="Fitzgerald M."/>
            <person name="Haas B."/>
            <person name="Abouelleil A."/>
            <person name="Alvarado L."/>
            <person name="Arachchi H.M."/>
            <person name="Berlin A."/>
            <person name="Brown A."/>
            <person name="Chapman S.B."/>
            <person name="Chen Z."/>
            <person name="Dunbar C."/>
            <person name="Freedman E."/>
            <person name="Gearin G."/>
            <person name="Goldberg J."/>
            <person name="Griggs A."/>
            <person name="Gujja S."/>
            <person name="Heiman D."/>
            <person name="Howarth C."/>
            <person name="Larson L."/>
            <person name="Lui A."/>
            <person name="MacDonald P.J.P."/>
            <person name="Montmayeur A."/>
            <person name="Murphy C."/>
            <person name="Neiman D."/>
            <person name="Pearson M."/>
            <person name="Priest M."/>
            <person name="Roberts A."/>
            <person name="Saif S."/>
            <person name="Shea T."/>
            <person name="Shenoy N."/>
            <person name="Sisk P."/>
            <person name="Stolte C."/>
            <person name="Sykes S."/>
            <person name="Wortman J."/>
            <person name="Nusbaum C."/>
            <person name="Birren B."/>
        </authorList>
    </citation>
    <scope>NUCLEOTIDE SEQUENCE [LARGE SCALE GENOMIC DNA]</scope>
    <source>
        <strain evidence="1">25433</strain>
    </source>
</reference>
<dbReference type="EMBL" id="KK035301">
    <property type="protein sequence ID" value="EXM13296.1"/>
    <property type="molecule type" value="Genomic_DNA"/>
</dbReference>
<accession>X0KXB4</accession>
<sequence length="89" mass="10088">MLQLNSKTPLCARHFTCPLELTRSVFDFPTSLAKQTCPSLRHQLLYQLVEGQVLVKSIPRPRSSSSSRERSPFLSQQERLCTLIPLTSS</sequence>
<organism evidence="1">
    <name type="scientific">Fusarium oxysporum f. sp. vasinfectum 25433</name>
    <dbReference type="NCBI Taxonomy" id="1089449"/>
    <lineage>
        <taxon>Eukaryota</taxon>
        <taxon>Fungi</taxon>
        <taxon>Dikarya</taxon>
        <taxon>Ascomycota</taxon>
        <taxon>Pezizomycotina</taxon>
        <taxon>Sordariomycetes</taxon>
        <taxon>Hypocreomycetidae</taxon>
        <taxon>Hypocreales</taxon>
        <taxon>Nectriaceae</taxon>
        <taxon>Fusarium</taxon>
        <taxon>Fusarium oxysporum species complex</taxon>
    </lineage>
</organism>
<evidence type="ECO:0000313" key="1">
    <source>
        <dbReference type="EMBL" id="EXM13296.1"/>
    </source>
</evidence>
<proteinExistence type="predicted"/>
<dbReference type="HOGENOM" id="CLU_2454808_0_0_1"/>